<dbReference type="InterPro" id="IPR029058">
    <property type="entry name" value="AB_hydrolase_fold"/>
</dbReference>
<keyword evidence="5" id="KW-0325">Glycoprotein</keyword>
<dbReference type="Pfam" id="PF05577">
    <property type="entry name" value="Peptidase_S28"/>
    <property type="match status" value="1"/>
</dbReference>
<dbReference type="SUPFAM" id="SSF53474">
    <property type="entry name" value="alpha/beta-Hydrolases"/>
    <property type="match status" value="1"/>
</dbReference>
<evidence type="ECO:0008006" key="8">
    <source>
        <dbReference type="Google" id="ProtNLM"/>
    </source>
</evidence>
<dbReference type="AlphaFoldDB" id="A0A8C5M4N8"/>
<reference evidence="6" key="2">
    <citation type="submission" date="2025-09" db="UniProtKB">
        <authorList>
            <consortium name="Ensembl"/>
        </authorList>
    </citation>
    <scope>IDENTIFICATION</scope>
</reference>
<dbReference type="GO" id="GO:0070008">
    <property type="term" value="F:serine-type exopeptidase activity"/>
    <property type="evidence" value="ECO:0007669"/>
    <property type="project" value="InterPro"/>
</dbReference>
<proteinExistence type="inferred from homology"/>
<dbReference type="OrthoDB" id="1735038at2759"/>
<dbReference type="GO" id="GO:0006508">
    <property type="term" value="P:proteolysis"/>
    <property type="evidence" value="ECO:0007669"/>
    <property type="project" value="UniProtKB-KW"/>
</dbReference>
<dbReference type="Ensembl" id="ENSLLET00000008106.1">
    <property type="protein sequence ID" value="ENSLLEP00000007790.1"/>
    <property type="gene ID" value="ENSLLEG00000004931.1"/>
</dbReference>
<evidence type="ECO:0000256" key="3">
    <source>
        <dbReference type="ARBA" id="ARBA00022729"/>
    </source>
</evidence>
<dbReference type="Gene3D" id="3.40.50.1820">
    <property type="entry name" value="alpha/beta hydrolase"/>
    <property type="match status" value="1"/>
</dbReference>
<dbReference type="InterPro" id="IPR042269">
    <property type="entry name" value="Ser_carbopepase_S28_SKS"/>
</dbReference>
<dbReference type="GO" id="GO:0008239">
    <property type="term" value="F:dipeptidyl-peptidase activity"/>
    <property type="evidence" value="ECO:0007669"/>
    <property type="project" value="TreeGrafter"/>
</dbReference>
<keyword evidence="7" id="KW-1185">Reference proteome</keyword>
<comment type="similarity">
    <text evidence="1">Belongs to the peptidase S28 family.</text>
</comment>
<evidence type="ECO:0000313" key="7">
    <source>
        <dbReference type="Proteomes" id="UP000694569"/>
    </source>
</evidence>
<protein>
    <recommendedName>
        <fullName evidence="8">Thymus-specific serine protease</fullName>
    </recommendedName>
</protein>
<accession>A0A8C5M4N8</accession>
<dbReference type="InterPro" id="IPR008758">
    <property type="entry name" value="Peptidase_S28"/>
</dbReference>
<evidence type="ECO:0000313" key="6">
    <source>
        <dbReference type="Ensembl" id="ENSLLEP00000007790.1"/>
    </source>
</evidence>
<name>A0A8C5M4N8_9ANUR</name>
<evidence type="ECO:0000256" key="4">
    <source>
        <dbReference type="ARBA" id="ARBA00022801"/>
    </source>
</evidence>
<dbReference type="PANTHER" id="PTHR11010">
    <property type="entry name" value="PROTEASE S28 PRO-X CARBOXYPEPTIDASE-RELATED"/>
    <property type="match status" value="1"/>
</dbReference>
<dbReference type="FunFam" id="1.20.120.980:FF:000003">
    <property type="entry name" value="Serine protease 16"/>
    <property type="match status" value="1"/>
</dbReference>
<dbReference type="GeneTree" id="ENSGT00940000164087"/>
<dbReference type="Proteomes" id="UP000694569">
    <property type="component" value="Unplaced"/>
</dbReference>
<evidence type="ECO:0000256" key="2">
    <source>
        <dbReference type="ARBA" id="ARBA00022670"/>
    </source>
</evidence>
<keyword evidence="3" id="KW-0732">Signal</keyword>
<dbReference type="Gene3D" id="1.20.120.980">
    <property type="entry name" value="Serine carboxypeptidase S28, SKS domain"/>
    <property type="match status" value="1"/>
</dbReference>
<evidence type="ECO:0000256" key="1">
    <source>
        <dbReference type="ARBA" id="ARBA00011079"/>
    </source>
</evidence>
<keyword evidence="4" id="KW-0378">Hydrolase</keyword>
<keyword evidence="2" id="KW-0645">Protease</keyword>
<organism evidence="6 7">
    <name type="scientific">Leptobrachium leishanense</name>
    <name type="common">Leishan spiny toad</name>
    <dbReference type="NCBI Taxonomy" id="445787"/>
    <lineage>
        <taxon>Eukaryota</taxon>
        <taxon>Metazoa</taxon>
        <taxon>Chordata</taxon>
        <taxon>Craniata</taxon>
        <taxon>Vertebrata</taxon>
        <taxon>Euteleostomi</taxon>
        <taxon>Amphibia</taxon>
        <taxon>Batrachia</taxon>
        <taxon>Anura</taxon>
        <taxon>Pelobatoidea</taxon>
        <taxon>Megophryidae</taxon>
        <taxon>Leptobrachium</taxon>
    </lineage>
</organism>
<evidence type="ECO:0000256" key="5">
    <source>
        <dbReference type="ARBA" id="ARBA00023180"/>
    </source>
</evidence>
<reference evidence="6" key="1">
    <citation type="submission" date="2025-08" db="UniProtKB">
        <authorList>
            <consortium name="Ensembl"/>
        </authorList>
    </citation>
    <scope>IDENTIFICATION</scope>
</reference>
<sequence length="663" mass="73191">MGIFTPLPSSHMGIFTPLPSSHMGIFTPLPALTWVIFTPLPSSHMGIFTPSPALTWYIYPPPSSHMGIFTPLPSSHMGIFTPLPSSHMGIFTPSPALTWVYLPPSPALTWVYLPPLPSSHMGIFTPSPALTALTARACAHLAICPRLPSAHLAICPRLPSAHLAICPRLPSAHLAICPRLPSAHLAICPRLPSAHLAICPRLPSAHLAICPRLPSAHLAICPRLPSAHLAICPRLPSSQRYFVNDTFMQPGGPVFLMIGGEGEANPAWMKSGTWLTFAEKLGAFCLMLEHRFYGQSRPTPDLKVDSLRFLSSRQALADLAHFQTIVGLDLGLSDRKWLVFGGSYPGSLAAWYRLKYPHLAYAAVASSAPLNAVVNFPEYLEVVQTSLAQNHSACPNTMKVAFDSLVQLLQYKDNFEKITEDFKLCKVLRIKSVMDYSYFLETTTEILVNVVQYNNDNRAFEGVKGGNITIEVMCRIMANESLGSPYDRLVAVVQTILEANDQLCTKAEYTEFVTEMRDNRWGGPASEGGRQWLYQTCTEFGFFQTTDSVSQPFSGFNISYFIQQCRDIFASSFNLSTVANAVQQTDEYYGGLKIQSSRIVFPNGLIDPWHALGINTNLSSDVLAIQMQDAAHCADMYPERPEEPSSLPAARREIFKLLTKWLS</sequence>
<dbReference type="PANTHER" id="PTHR11010:SF117">
    <property type="entry name" value="SERINE PROTEASE 16"/>
    <property type="match status" value="1"/>
</dbReference>